<evidence type="ECO:0000313" key="2">
    <source>
        <dbReference type="Proteomes" id="UP000235116"/>
    </source>
</evidence>
<evidence type="ECO:0000313" key="1">
    <source>
        <dbReference type="EMBL" id="AUM14938.1"/>
    </source>
</evidence>
<protein>
    <submittedName>
        <fullName evidence="1">Thiamine biosynthesis protein ThiS</fullName>
    </submittedName>
</protein>
<dbReference type="OrthoDB" id="9800283at2"/>
<dbReference type="NCBIfam" id="TIGR01683">
    <property type="entry name" value="thiS"/>
    <property type="match status" value="1"/>
</dbReference>
<accession>A0A2K9LRJ0</accession>
<dbReference type="InterPro" id="IPR010035">
    <property type="entry name" value="Thi_S"/>
</dbReference>
<dbReference type="InterPro" id="IPR016155">
    <property type="entry name" value="Mopterin_synth/thiamin_S_b"/>
</dbReference>
<dbReference type="SUPFAM" id="SSF54285">
    <property type="entry name" value="MoaD/ThiS"/>
    <property type="match status" value="1"/>
</dbReference>
<dbReference type="KEGG" id="kak:Kalk_12745"/>
<reference evidence="2" key="1">
    <citation type="submission" date="2017-08" db="EMBL/GenBank/DDBJ databases">
        <title>Direct submision.</title>
        <authorList>
            <person name="Kim S.-J."/>
            <person name="Rhee S.-K."/>
        </authorList>
    </citation>
    <scope>NUCLEOTIDE SEQUENCE [LARGE SCALE GENOMIC DNA]</scope>
    <source>
        <strain evidence="2">GI5</strain>
    </source>
</reference>
<dbReference type="Pfam" id="PF02597">
    <property type="entry name" value="ThiS"/>
    <property type="match status" value="1"/>
</dbReference>
<dbReference type="InterPro" id="IPR003749">
    <property type="entry name" value="ThiS/MoaD-like"/>
</dbReference>
<dbReference type="PANTHER" id="PTHR34472:SF1">
    <property type="entry name" value="SULFUR CARRIER PROTEIN THIS"/>
    <property type="match status" value="1"/>
</dbReference>
<dbReference type="EMBL" id="CP022684">
    <property type="protein sequence ID" value="AUM14938.1"/>
    <property type="molecule type" value="Genomic_DNA"/>
</dbReference>
<dbReference type="InterPro" id="IPR012675">
    <property type="entry name" value="Beta-grasp_dom_sf"/>
</dbReference>
<sequence>MTVTVNGDQQQLVSGATIADLLDGMDLQGKRVAVECNLEIVPKALHATTALNTGDVLEIVHAIGGG</sequence>
<name>A0A2K9LRJ0_9GAMM</name>
<dbReference type="Proteomes" id="UP000235116">
    <property type="component" value="Chromosome"/>
</dbReference>
<dbReference type="CDD" id="cd00565">
    <property type="entry name" value="Ubl_ThiS"/>
    <property type="match status" value="1"/>
</dbReference>
<dbReference type="Gene3D" id="3.10.20.30">
    <property type="match status" value="1"/>
</dbReference>
<organism evidence="1 2">
    <name type="scientific">Ketobacter alkanivorans</name>
    <dbReference type="NCBI Taxonomy" id="1917421"/>
    <lineage>
        <taxon>Bacteria</taxon>
        <taxon>Pseudomonadati</taxon>
        <taxon>Pseudomonadota</taxon>
        <taxon>Gammaproteobacteria</taxon>
        <taxon>Pseudomonadales</taxon>
        <taxon>Ketobacteraceae</taxon>
        <taxon>Ketobacter</taxon>
    </lineage>
</organism>
<dbReference type="PANTHER" id="PTHR34472">
    <property type="entry name" value="SULFUR CARRIER PROTEIN THIS"/>
    <property type="match status" value="1"/>
</dbReference>
<keyword evidence="2" id="KW-1185">Reference proteome</keyword>
<proteinExistence type="predicted"/>
<dbReference type="AlphaFoldDB" id="A0A2K9LRJ0"/>
<gene>
    <name evidence="1" type="primary">thiS</name>
    <name evidence="1" type="ORF">Kalk_12745</name>
</gene>